<dbReference type="EMBL" id="JAPQES010000001">
    <property type="protein sequence ID" value="MCY6369627.1"/>
    <property type="molecule type" value="Genomic_DNA"/>
</dbReference>
<reference evidence="2" key="1">
    <citation type="submission" date="2022-12" db="EMBL/GenBank/DDBJ databases">
        <authorList>
            <person name="Wang J."/>
        </authorList>
    </citation>
    <scope>NUCLEOTIDE SEQUENCE</scope>
    <source>
        <strain evidence="2">HY-42-06</strain>
    </source>
</reference>
<keyword evidence="1" id="KW-1133">Transmembrane helix</keyword>
<organism evidence="2 3">
    <name type="scientific">Clostridium ganghwense</name>
    <dbReference type="NCBI Taxonomy" id="312089"/>
    <lineage>
        <taxon>Bacteria</taxon>
        <taxon>Bacillati</taxon>
        <taxon>Bacillota</taxon>
        <taxon>Clostridia</taxon>
        <taxon>Eubacteriales</taxon>
        <taxon>Clostridiaceae</taxon>
        <taxon>Clostridium</taxon>
    </lineage>
</organism>
<keyword evidence="1" id="KW-0812">Transmembrane</keyword>
<keyword evidence="3" id="KW-1185">Reference proteome</keyword>
<dbReference type="CDD" id="cd21809">
    <property type="entry name" value="ABC-2_lan_permease-like"/>
    <property type="match status" value="1"/>
</dbReference>
<feature type="transmembrane region" description="Helical" evidence="1">
    <location>
        <begin position="17"/>
        <end position="36"/>
    </location>
</feature>
<evidence type="ECO:0000256" key="1">
    <source>
        <dbReference type="SAM" id="Phobius"/>
    </source>
</evidence>
<dbReference type="PANTHER" id="PTHR37305">
    <property type="entry name" value="INTEGRAL MEMBRANE PROTEIN-RELATED"/>
    <property type="match status" value="1"/>
</dbReference>
<accession>A0ABT4CKQ9</accession>
<name>A0ABT4CKQ9_9CLOT</name>
<dbReference type="Proteomes" id="UP001079657">
    <property type="component" value="Unassembled WGS sequence"/>
</dbReference>
<dbReference type="PANTHER" id="PTHR37305:SF1">
    <property type="entry name" value="MEMBRANE PROTEIN"/>
    <property type="match status" value="1"/>
</dbReference>
<protein>
    <submittedName>
        <fullName evidence="2">ABC transporter permease</fullName>
    </submittedName>
</protein>
<dbReference type="Pfam" id="PF12730">
    <property type="entry name" value="ABC2_membrane_4"/>
    <property type="match status" value="1"/>
</dbReference>
<gene>
    <name evidence="2" type="ORF">OXH55_03055</name>
</gene>
<comment type="caution">
    <text evidence="2">The sequence shown here is derived from an EMBL/GenBank/DDBJ whole genome shotgun (WGS) entry which is preliminary data.</text>
</comment>
<feature type="transmembrane region" description="Helical" evidence="1">
    <location>
        <begin position="101"/>
        <end position="127"/>
    </location>
</feature>
<proteinExistence type="predicted"/>
<sequence length="248" mass="27869">MLNILYTELLKLKRSKMLGLILIGAFLPPFMTTLLIKTTMSKSKNHSTMEWDSYLQMPIAIMFLVMAVVLFALVTGYIFSREYSEKTINNMFTYPIERIKLLGAKLVIMFIIILITFLLTYILSIASGFLFKHDPLTSECALKYLKIYLKASVMNFALVPIVAFLSLISKNVIASIGLGLSVAFVNLFVINSPKYVVIFPWSVPTALGVKEMYDGKEAISYANGIISLTTIFVVALIAMFVYAYRSDV</sequence>
<feature type="transmembrane region" description="Helical" evidence="1">
    <location>
        <begin position="147"/>
        <end position="168"/>
    </location>
</feature>
<keyword evidence="1" id="KW-0472">Membrane</keyword>
<feature type="transmembrane region" description="Helical" evidence="1">
    <location>
        <begin position="180"/>
        <end position="201"/>
    </location>
</feature>
<feature type="transmembrane region" description="Helical" evidence="1">
    <location>
        <begin position="56"/>
        <end position="80"/>
    </location>
</feature>
<evidence type="ECO:0000313" key="2">
    <source>
        <dbReference type="EMBL" id="MCY6369627.1"/>
    </source>
</evidence>
<feature type="transmembrane region" description="Helical" evidence="1">
    <location>
        <begin position="221"/>
        <end position="244"/>
    </location>
</feature>
<evidence type="ECO:0000313" key="3">
    <source>
        <dbReference type="Proteomes" id="UP001079657"/>
    </source>
</evidence>
<dbReference type="RefSeq" id="WP_268048002.1">
    <property type="nucleotide sequence ID" value="NZ_JAPQES010000001.1"/>
</dbReference>